<reference evidence="7 8" key="1">
    <citation type="submission" date="2019-01" db="EMBL/GenBank/DDBJ databases">
        <title>Intercellular communication is required for trap formation in the nematode-trapping fungus Duddingtonia flagrans.</title>
        <authorList>
            <person name="Youssar L."/>
            <person name="Wernet V."/>
            <person name="Hensel N."/>
            <person name="Hildebrandt H.-G."/>
            <person name="Fischer R."/>
        </authorList>
    </citation>
    <scope>NUCLEOTIDE SEQUENCE [LARGE SCALE GENOMIC DNA]</scope>
    <source>
        <strain evidence="7 8">CBS H-5679</strain>
    </source>
</reference>
<sequence>MAETATPVQEPPSEAYTILKDYDSDLEKTCAICGARADTTCGICHGTAYCGKAHETQDRYYHRIICSAAAAIPPRPPGKGWVAVLVLPEHSKAPYYTWTPYKLNRHGLPVFEQSSWYGSGYKTRPTFILRHPVTRQTLPQAITVFELVHPPAGPQTSHDRIEKPPAHTNLCIHNLTDGFNSSAFKGTVLVVTLARTLDRTRTWLLSFKPQDIIILLEELKRPTAQIAPPVRSKGTGAVACFPSFEPKVTFNGDNASDVKHTDHVAFESLDIPVDHPIFTFHGKDPHIYTPPLGNSYKFPIRMFRFLNYRGLRGNKFVPTVFPTVDINRSTSGDRPSVGPSKFVAAKTGAVLFARTDGKPLEVSHLKGFSEFVAHVTQTWQAYDSFMCDRERSVEEQRKEGKAKTTYVGISPEQMKMVVEMDETLEVGAFKEFWMANNRGDLGPFGKVNMDPDEDEGEDEEDYDAFDVDSL</sequence>
<keyword evidence="3" id="KW-0862">Zinc</keyword>
<organism evidence="7 8">
    <name type="scientific">Arthrobotrys flagrans</name>
    <name type="common">Nematode-trapping fungus</name>
    <name type="synonym">Trichothecium flagrans</name>
    <dbReference type="NCBI Taxonomy" id="97331"/>
    <lineage>
        <taxon>Eukaryota</taxon>
        <taxon>Fungi</taxon>
        <taxon>Dikarya</taxon>
        <taxon>Ascomycota</taxon>
        <taxon>Pezizomycotina</taxon>
        <taxon>Orbiliomycetes</taxon>
        <taxon>Orbiliales</taxon>
        <taxon>Orbiliaceae</taxon>
        <taxon>Arthrobotrys</taxon>
    </lineage>
</organism>
<keyword evidence="2 4" id="KW-0863">Zinc-finger</keyword>
<dbReference type="OrthoDB" id="437457at2759"/>
<evidence type="ECO:0000259" key="6">
    <source>
        <dbReference type="PROSITE" id="PS50865"/>
    </source>
</evidence>
<keyword evidence="8" id="KW-1185">Reference proteome</keyword>
<dbReference type="SUPFAM" id="SSF144232">
    <property type="entry name" value="HIT/MYND zinc finger-like"/>
    <property type="match status" value="1"/>
</dbReference>
<dbReference type="AlphaFoldDB" id="A0A437AF16"/>
<feature type="compositionally biased region" description="Acidic residues" evidence="5">
    <location>
        <begin position="450"/>
        <end position="470"/>
    </location>
</feature>
<dbReference type="Pfam" id="PF01753">
    <property type="entry name" value="zf-MYND"/>
    <property type="match status" value="1"/>
</dbReference>
<evidence type="ECO:0000256" key="3">
    <source>
        <dbReference type="ARBA" id="ARBA00022833"/>
    </source>
</evidence>
<comment type="caution">
    <text evidence="7">The sequence shown here is derived from an EMBL/GenBank/DDBJ whole genome shotgun (WGS) entry which is preliminary data.</text>
</comment>
<evidence type="ECO:0000256" key="5">
    <source>
        <dbReference type="SAM" id="MobiDB-lite"/>
    </source>
</evidence>
<keyword evidence="1" id="KW-0479">Metal-binding</keyword>
<dbReference type="GO" id="GO:0008270">
    <property type="term" value="F:zinc ion binding"/>
    <property type="evidence" value="ECO:0007669"/>
    <property type="project" value="UniProtKB-KW"/>
</dbReference>
<evidence type="ECO:0000256" key="4">
    <source>
        <dbReference type="PROSITE-ProRule" id="PRU00134"/>
    </source>
</evidence>
<evidence type="ECO:0000313" key="7">
    <source>
        <dbReference type="EMBL" id="RVD89862.1"/>
    </source>
</evidence>
<proteinExistence type="predicted"/>
<dbReference type="PROSITE" id="PS01360">
    <property type="entry name" value="ZF_MYND_1"/>
    <property type="match status" value="1"/>
</dbReference>
<dbReference type="VEuPathDB" id="FungiDB:DFL_000850"/>
<dbReference type="InterPro" id="IPR002893">
    <property type="entry name" value="Znf_MYND"/>
</dbReference>
<evidence type="ECO:0000256" key="2">
    <source>
        <dbReference type="ARBA" id="ARBA00022771"/>
    </source>
</evidence>
<gene>
    <name evidence="7" type="ORF">DFL_000850</name>
</gene>
<dbReference type="PROSITE" id="PS50865">
    <property type="entry name" value="ZF_MYND_2"/>
    <property type="match status" value="1"/>
</dbReference>
<feature type="region of interest" description="Disordered" evidence="5">
    <location>
        <begin position="443"/>
        <end position="470"/>
    </location>
</feature>
<feature type="domain" description="MYND-type" evidence="6">
    <location>
        <begin position="30"/>
        <end position="66"/>
    </location>
</feature>
<evidence type="ECO:0000313" key="8">
    <source>
        <dbReference type="Proteomes" id="UP000283090"/>
    </source>
</evidence>
<dbReference type="Gene3D" id="6.10.140.2220">
    <property type="match status" value="1"/>
</dbReference>
<protein>
    <recommendedName>
        <fullName evidence="6">MYND-type domain-containing protein</fullName>
    </recommendedName>
</protein>
<dbReference type="GeneID" id="93583161"/>
<name>A0A437AF16_ARTFL</name>
<dbReference type="RefSeq" id="XP_067495406.1">
    <property type="nucleotide sequence ID" value="XM_067638243.1"/>
</dbReference>
<dbReference type="Proteomes" id="UP000283090">
    <property type="component" value="Unassembled WGS sequence"/>
</dbReference>
<dbReference type="EMBL" id="SAEB01000001">
    <property type="protein sequence ID" value="RVD89862.1"/>
    <property type="molecule type" value="Genomic_DNA"/>
</dbReference>
<dbReference type="STRING" id="97331.A0A437AF16"/>
<accession>A0A437AF16</accession>
<evidence type="ECO:0000256" key="1">
    <source>
        <dbReference type="ARBA" id="ARBA00022723"/>
    </source>
</evidence>